<dbReference type="GO" id="GO:0003677">
    <property type="term" value="F:DNA binding"/>
    <property type="evidence" value="ECO:0007669"/>
    <property type="project" value="UniProtKB-KW"/>
</dbReference>
<dbReference type="InterPro" id="IPR035472">
    <property type="entry name" value="RpiR-like_SIS"/>
</dbReference>
<keyword evidence="1" id="KW-0805">Transcription regulation</keyword>
<dbReference type="PANTHER" id="PTHR30514:SF18">
    <property type="entry name" value="RPIR-FAMILY TRANSCRIPTIONAL REGULATOR"/>
    <property type="match status" value="1"/>
</dbReference>
<comment type="caution">
    <text evidence="6">The sequence shown here is derived from an EMBL/GenBank/DDBJ whole genome shotgun (WGS) entry which is preliminary data.</text>
</comment>
<dbReference type="PROSITE" id="PS51464">
    <property type="entry name" value="SIS"/>
    <property type="match status" value="1"/>
</dbReference>
<evidence type="ECO:0000256" key="3">
    <source>
        <dbReference type="ARBA" id="ARBA00023163"/>
    </source>
</evidence>
<dbReference type="GO" id="GO:0097367">
    <property type="term" value="F:carbohydrate derivative binding"/>
    <property type="evidence" value="ECO:0007669"/>
    <property type="project" value="InterPro"/>
</dbReference>
<proteinExistence type="predicted"/>
<feature type="domain" description="HTH rpiR-type" evidence="4">
    <location>
        <begin position="6"/>
        <end position="82"/>
    </location>
</feature>
<dbReference type="InterPro" id="IPR009057">
    <property type="entry name" value="Homeodomain-like_sf"/>
</dbReference>
<dbReference type="InterPro" id="IPR047640">
    <property type="entry name" value="RpiR-like"/>
</dbReference>
<keyword evidence="2" id="KW-0238">DNA-binding</keyword>
<sequence>MYQTKTELLAGIQERFPQLGRGQKKVAQYVLTHTEEVAFLTAAQLGKNVGVSEATVVRFASLLGYDGFPDLQTHIQNMMRQDISTITRLEKRAEEQAVQSSKSILQTIVEADQTNLSLFLQDTSEETFTQAVDMIVNAKEIYVCGLRSSFSLAHFFWFSLRFFLPKVHLITPGIGDLPEQLLFANEHDVFIGMNTKRYAKATIEIAQALKKHHVPIIGIVDNMMSPLTPLTDIQFIVRSDVSSFIESEVVPMSLINALVTAVALKHTSKTVEELSRLENTFDELGTYAM</sequence>
<dbReference type="Gene3D" id="1.10.10.10">
    <property type="entry name" value="Winged helix-like DNA-binding domain superfamily/Winged helix DNA-binding domain"/>
    <property type="match status" value="1"/>
</dbReference>
<dbReference type="SUPFAM" id="SSF53697">
    <property type="entry name" value="SIS domain"/>
    <property type="match status" value="1"/>
</dbReference>
<accession>A0A2G6K8H6</accession>
<dbReference type="GO" id="GO:1901135">
    <property type="term" value="P:carbohydrate derivative metabolic process"/>
    <property type="evidence" value="ECO:0007669"/>
    <property type="project" value="InterPro"/>
</dbReference>
<evidence type="ECO:0008006" key="8">
    <source>
        <dbReference type="Google" id="ProtNLM"/>
    </source>
</evidence>
<dbReference type="InterPro" id="IPR036388">
    <property type="entry name" value="WH-like_DNA-bd_sf"/>
</dbReference>
<evidence type="ECO:0000256" key="2">
    <source>
        <dbReference type="ARBA" id="ARBA00023125"/>
    </source>
</evidence>
<evidence type="ECO:0000259" key="5">
    <source>
        <dbReference type="PROSITE" id="PS51464"/>
    </source>
</evidence>
<dbReference type="Pfam" id="PF01418">
    <property type="entry name" value="HTH_6"/>
    <property type="match status" value="1"/>
</dbReference>
<reference evidence="6 7" key="1">
    <citation type="submission" date="2017-10" db="EMBL/GenBank/DDBJ databases">
        <title>Novel microbial diversity and functional potential in the marine mammal oral microbiome.</title>
        <authorList>
            <person name="Dudek N.K."/>
            <person name="Sun C.L."/>
            <person name="Burstein D."/>
            <person name="Kantor R.S."/>
            <person name="Aliaga Goltsman D.S."/>
            <person name="Bik E.M."/>
            <person name="Thomas B.C."/>
            <person name="Banfield J.F."/>
            <person name="Relman D.A."/>
        </authorList>
    </citation>
    <scope>NUCLEOTIDE SEQUENCE [LARGE SCALE GENOMIC DNA]</scope>
    <source>
        <strain evidence="6">DOLJORAL78_47_16</strain>
    </source>
</reference>
<feature type="domain" description="SIS" evidence="5">
    <location>
        <begin position="131"/>
        <end position="268"/>
    </location>
</feature>
<dbReference type="SUPFAM" id="SSF46689">
    <property type="entry name" value="Homeodomain-like"/>
    <property type="match status" value="1"/>
</dbReference>
<protein>
    <recommendedName>
        <fullName evidence="8">RpiR family transcriptional regulator</fullName>
    </recommendedName>
</protein>
<name>A0A2G6K8H6_9BACT</name>
<dbReference type="PANTHER" id="PTHR30514">
    <property type="entry name" value="GLUCOKINASE"/>
    <property type="match status" value="1"/>
</dbReference>
<dbReference type="GO" id="GO:0003700">
    <property type="term" value="F:DNA-binding transcription factor activity"/>
    <property type="evidence" value="ECO:0007669"/>
    <property type="project" value="InterPro"/>
</dbReference>
<dbReference type="InterPro" id="IPR000281">
    <property type="entry name" value="HTH_RpiR"/>
</dbReference>
<dbReference type="InterPro" id="IPR001347">
    <property type="entry name" value="SIS_dom"/>
</dbReference>
<dbReference type="InterPro" id="IPR046348">
    <property type="entry name" value="SIS_dom_sf"/>
</dbReference>
<keyword evidence="3" id="KW-0804">Transcription</keyword>
<evidence type="ECO:0000256" key="1">
    <source>
        <dbReference type="ARBA" id="ARBA00023015"/>
    </source>
</evidence>
<dbReference type="EMBL" id="PDSK01000122">
    <property type="protein sequence ID" value="PIE31963.1"/>
    <property type="molecule type" value="Genomic_DNA"/>
</dbReference>
<organism evidence="6 7">
    <name type="scientific">candidate division KSB3 bacterium</name>
    <dbReference type="NCBI Taxonomy" id="2044937"/>
    <lineage>
        <taxon>Bacteria</taxon>
        <taxon>candidate division KSB3</taxon>
    </lineage>
</organism>
<gene>
    <name evidence="6" type="ORF">CSA56_16830</name>
</gene>
<dbReference type="CDD" id="cd05013">
    <property type="entry name" value="SIS_RpiR"/>
    <property type="match status" value="1"/>
</dbReference>
<evidence type="ECO:0000313" key="6">
    <source>
        <dbReference type="EMBL" id="PIE31963.1"/>
    </source>
</evidence>
<evidence type="ECO:0000313" key="7">
    <source>
        <dbReference type="Proteomes" id="UP000230821"/>
    </source>
</evidence>
<dbReference type="Proteomes" id="UP000230821">
    <property type="component" value="Unassembled WGS sequence"/>
</dbReference>
<dbReference type="PROSITE" id="PS51071">
    <property type="entry name" value="HTH_RPIR"/>
    <property type="match status" value="1"/>
</dbReference>
<dbReference type="Pfam" id="PF01380">
    <property type="entry name" value="SIS"/>
    <property type="match status" value="1"/>
</dbReference>
<evidence type="ECO:0000259" key="4">
    <source>
        <dbReference type="PROSITE" id="PS51071"/>
    </source>
</evidence>
<dbReference type="AlphaFoldDB" id="A0A2G6K8H6"/>
<dbReference type="Gene3D" id="3.40.50.10490">
    <property type="entry name" value="Glucose-6-phosphate isomerase like protein, domain 1"/>
    <property type="match status" value="1"/>
</dbReference>